<protein>
    <submittedName>
        <fullName evidence="1">Transposase</fullName>
    </submittedName>
</protein>
<evidence type="ECO:0000313" key="2">
    <source>
        <dbReference type="EMBL" id="MVI55687.1"/>
    </source>
</evidence>
<dbReference type="EMBL" id="WPRH01000448">
    <property type="protein sequence ID" value="MVI55687.1"/>
    <property type="molecule type" value="Genomic_DNA"/>
</dbReference>
<sequence length="69" mass="7990">MCKVLKILRSTYYDSIKRKNNKITKDDSNVEHAVINIFNSNRKVFGTRRIENHLNDKGLTVSGQKIGRL</sequence>
<name>A0A0U1MNQ8_STAAU</name>
<evidence type="ECO:0000313" key="1">
    <source>
        <dbReference type="EMBL" id="CRI13616.1"/>
    </source>
</evidence>
<gene>
    <name evidence="1" type="ORF">BN1321_270030</name>
    <name evidence="2" type="ORF">GO793_07470</name>
</gene>
<dbReference type="PANTHER" id="PTHR46889:SF5">
    <property type="entry name" value="INTEGRASE PROTEIN"/>
    <property type="match status" value="1"/>
</dbReference>
<proteinExistence type="predicted"/>
<evidence type="ECO:0000313" key="4">
    <source>
        <dbReference type="Proteomes" id="UP000433366"/>
    </source>
</evidence>
<dbReference type="Proteomes" id="UP000039437">
    <property type="component" value="Unassembled WGS sequence"/>
</dbReference>
<dbReference type="PANTHER" id="PTHR46889">
    <property type="entry name" value="TRANSPOSASE INSF FOR INSERTION SEQUENCE IS3B-RELATED"/>
    <property type="match status" value="1"/>
</dbReference>
<dbReference type="Proteomes" id="UP000433366">
    <property type="component" value="Unassembled WGS sequence"/>
</dbReference>
<dbReference type="PATRIC" id="fig|1280.3385.peg.416"/>
<dbReference type="AlphaFoldDB" id="A0A0U1MNQ8"/>
<accession>A0A0U1MNQ8</accession>
<organism evidence="1 3">
    <name type="scientific">Staphylococcus aureus</name>
    <dbReference type="NCBI Taxonomy" id="1280"/>
    <lineage>
        <taxon>Bacteria</taxon>
        <taxon>Bacillati</taxon>
        <taxon>Bacillota</taxon>
        <taxon>Bacilli</taxon>
        <taxon>Bacillales</taxon>
        <taxon>Staphylococcaceae</taxon>
        <taxon>Staphylococcus</taxon>
    </lineage>
</organism>
<dbReference type="EMBL" id="CVOQ01000020">
    <property type="protein sequence ID" value="CRI13616.1"/>
    <property type="molecule type" value="Genomic_DNA"/>
</dbReference>
<reference evidence="1 3" key="1">
    <citation type="submission" date="2015-04" db="EMBL/GenBank/DDBJ databases">
        <authorList>
            <person name="Syromyatnikov M.Y."/>
            <person name="Popov V.N."/>
        </authorList>
    </citation>
    <scope>NUCLEOTIDE SEQUENCE [LARGE SCALE GENOMIC DNA]</scope>
    <source>
        <strain evidence="1 3">AH1</strain>
    </source>
</reference>
<reference evidence="2 4" key="2">
    <citation type="submission" date="2019-11" db="EMBL/GenBank/DDBJ databases">
        <title>Implementation of targeted gown and glove precautions to prevent Staphylococcus aureus acquisition in community-based nursing homes.</title>
        <authorList>
            <person name="Stine O.C."/>
        </authorList>
    </citation>
    <scope>NUCLEOTIDE SEQUENCE [LARGE SCALE GENOMIC DNA]</scope>
    <source>
        <strain evidence="2 4">S_4031.LGMP.AI</strain>
    </source>
</reference>
<dbReference type="InterPro" id="IPR050900">
    <property type="entry name" value="Transposase_IS3/IS150/IS904"/>
</dbReference>
<dbReference type="RefSeq" id="WP_001827687.1">
    <property type="nucleotide sequence ID" value="NZ_CP138566.1"/>
</dbReference>
<evidence type="ECO:0000313" key="3">
    <source>
        <dbReference type="Proteomes" id="UP000039437"/>
    </source>
</evidence>